<evidence type="ECO:0000313" key="5">
    <source>
        <dbReference type="Proteomes" id="UP000705230"/>
    </source>
</evidence>
<dbReference type="InterPro" id="IPR006050">
    <property type="entry name" value="DNA_photolyase_N"/>
</dbReference>
<comment type="cofactor">
    <cofactor evidence="1">
        <name>(6R)-5,10-methylene-5,6,7,8-tetrahydrofolate</name>
        <dbReference type="ChEBI" id="CHEBI:15636"/>
    </cofactor>
</comment>
<dbReference type="AlphaFoldDB" id="A0A937M356"/>
<dbReference type="GO" id="GO:0071949">
    <property type="term" value="F:FAD binding"/>
    <property type="evidence" value="ECO:0007669"/>
    <property type="project" value="TreeGrafter"/>
</dbReference>
<dbReference type="InterPro" id="IPR036134">
    <property type="entry name" value="Crypto/Photolyase_FAD-like_sf"/>
</dbReference>
<feature type="binding site" evidence="2">
    <location>
        <begin position="237"/>
        <end position="241"/>
    </location>
    <ligand>
        <name>FAD</name>
        <dbReference type="ChEBI" id="CHEBI:57692"/>
    </ligand>
</feature>
<comment type="caution">
    <text evidence="4">The sequence shown here is derived from an EMBL/GenBank/DDBJ whole genome shotgun (WGS) entry which is preliminary data.</text>
</comment>
<gene>
    <name evidence="4" type="ORF">ISR29_06145</name>
</gene>
<protein>
    <submittedName>
        <fullName evidence="4">Deoxyribodipyrimidine photo-lyase</fullName>
    </submittedName>
</protein>
<dbReference type="Gene3D" id="1.25.40.80">
    <property type="match status" value="1"/>
</dbReference>
<dbReference type="PANTHER" id="PTHR11455:SF9">
    <property type="entry name" value="CRYPTOCHROME CIRCADIAN CLOCK 5 ISOFORM X1"/>
    <property type="match status" value="1"/>
</dbReference>
<sequence length="315" mass="36864">MKGLVWLRNDIRMDDNPSLKRAFEECNSVICVYVWSPEQLKKHNEANIKQDFLIQNLKSLAANLHTVNVALLIIESKSFNTVKNDISNLIHEHSINKIYWNKEFAFDEITRDKEVYDALQAKAVDVEIFNDQIIYEPGFLRTGQDKPFSVFTPFKRRWIEHFDIKFLDIDFDYPIKEKLNFDSNVEDFDFGFTSSHGVDMQLWPIGEASALDRVNDFLDNKAVDYSKNRNDPILNGTSRISPYLALGIISSKRCILEGLKKNNFELSSGNIGITKWIDEIVWREFYRNITYSFPKVSKGQPFQDYTKNIEWIFNE</sequence>
<feature type="domain" description="Photolyase/cryptochrome alpha/beta" evidence="3">
    <location>
        <begin position="1"/>
        <end position="134"/>
    </location>
</feature>
<dbReference type="EMBL" id="JADHSG010000014">
    <property type="protein sequence ID" value="MBL6903765.1"/>
    <property type="molecule type" value="Genomic_DNA"/>
</dbReference>
<dbReference type="PANTHER" id="PTHR11455">
    <property type="entry name" value="CRYPTOCHROME"/>
    <property type="match status" value="1"/>
</dbReference>
<organism evidence="4 5">
    <name type="scientific">SAR86 cluster bacterium</name>
    <dbReference type="NCBI Taxonomy" id="2030880"/>
    <lineage>
        <taxon>Bacteria</taxon>
        <taxon>Pseudomonadati</taxon>
        <taxon>Pseudomonadota</taxon>
        <taxon>Gammaproteobacteria</taxon>
        <taxon>SAR86 cluster</taxon>
    </lineage>
</organism>
<feature type="binding site" evidence="2">
    <location>
        <begin position="279"/>
        <end position="286"/>
    </location>
    <ligand>
        <name>FAD</name>
        <dbReference type="ChEBI" id="CHEBI:57692"/>
    </ligand>
</feature>
<dbReference type="GO" id="GO:0003904">
    <property type="term" value="F:deoxyribodipyrimidine photo-lyase activity"/>
    <property type="evidence" value="ECO:0007669"/>
    <property type="project" value="TreeGrafter"/>
</dbReference>
<proteinExistence type="predicted"/>
<dbReference type="GO" id="GO:0003677">
    <property type="term" value="F:DNA binding"/>
    <property type="evidence" value="ECO:0007669"/>
    <property type="project" value="TreeGrafter"/>
</dbReference>
<evidence type="ECO:0000259" key="3">
    <source>
        <dbReference type="PROSITE" id="PS51645"/>
    </source>
</evidence>
<dbReference type="Gene3D" id="3.40.50.620">
    <property type="entry name" value="HUPs"/>
    <property type="match status" value="1"/>
</dbReference>
<dbReference type="InterPro" id="IPR014729">
    <property type="entry name" value="Rossmann-like_a/b/a_fold"/>
</dbReference>
<dbReference type="Pfam" id="PF00875">
    <property type="entry name" value="DNA_photolyase"/>
    <property type="match status" value="1"/>
</dbReference>
<dbReference type="PROSITE" id="PS51645">
    <property type="entry name" value="PHR_CRY_ALPHA_BETA"/>
    <property type="match status" value="1"/>
</dbReference>
<comment type="cofactor">
    <cofactor evidence="2">
        <name>FAD</name>
        <dbReference type="ChEBI" id="CHEBI:57692"/>
    </cofactor>
    <text evidence="2">Binds 1 FAD per subunit.</text>
</comment>
<dbReference type="SUPFAM" id="SSF52425">
    <property type="entry name" value="Cryptochrome/photolyase, N-terminal domain"/>
    <property type="match status" value="1"/>
</dbReference>
<dbReference type="Proteomes" id="UP000705230">
    <property type="component" value="Unassembled WGS sequence"/>
</dbReference>
<feature type="non-terminal residue" evidence="4">
    <location>
        <position position="315"/>
    </location>
</feature>
<keyword evidence="2" id="KW-0274">FAD</keyword>
<evidence type="ECO:0000256" key="1">
    <source>
        <dbReference type="ARBA" id="ARBA00001932"/>
    </source>
</evidence>
<reference evidence="4" key="1">
    <citation type="submission" date="2020-10" db="EMBL/GenBank/DDBJ databases">
        <title>Microbiome of the Black Sea water column analyzed by genome centric metagenomics.</title>
        <authorList>
            <person name="Cabello-Yeves P.J."/>
            <person name="Callieri C."/>
            <person name="Picazo A."/>
            <person name="Mehrshad M."/>
            <person name="Haro-Moreno J.M."/>
            <person name="Roda-Garcia J."/>
            <person name="Dzembekova N."/>
            <person name="Slabakova V."/>
            <person name="Slabakova N."/>
            <person name="Moncheva S."/>
            <person name="Rodriguez-Valera F."/>
        </authorList>
    </citation>
    <scope>NUCLEOTIDE SEQUENCE</scope>
    <source>
        <strain evidence="4">BS30m-G43</strain>
    </source>
</reference>
<feature type="binding site" evidence="2">
    <location>
        <position position="276"/>
    </location>
    <ligand>
        <name>FAD</name>
        <dbReference type="ChEBI" id="CHEBI:57692"/>
    </ligand>
</feature>
<feature type="binding site" evidence="2">
    <location>
        <position position="225"/>
    </location>
    <ligand>
        <name>FAD</name>
        <dbReference type="ChEBI" id="CHEBI:57692"/>
    </ligand>
</feature>
<evidence type="ECO:0000256" key="2">
    <source>
        <dbReference type="PIRSR" id="PIRSR602081-1"/>
    </source>
</evidence>
<name>A0A937M356_9GAMM</name>
<dbReference type="InterPro" id="IPR002081">
    <property type="entry name" value="Cryptochrome/DNA_photolyase_1"/>
</dbReference>
<keyword evidence="2" id="KW-0285">Flavoprotein</keyword>
<accession>A0A937M356</accession>
<dbReference type="SUPFAM" id="SSF48173">
    <property type="entry name" value="Cryptochrome/photolyase FAD-binding domain"/>
    <property type="match status" value="1"/>
</dbReference>
<dbReference type="InterPro" id="IPR036155">
    <property type="entry name" value="Crypto/Photolyase_N_sf"/>
</dbReference>
<evidence type="ECO:0000313" key="4">
    <source>
        <dbReference type="EMBL" id="MBL6903765.1"/>
    </source>
</evidence>
<dbReference type="GO" id="GO:0009416">
    <property type="term" value="P:response to light stimulus"/>
    <property type="evidence" value="ECO:0007669"/>
    <property type="project" value="TreeGrafter"/>
</dbReference>